<comment type="similarity">
    <text evidence="3 10">Belongs to the TrpF family.</text>
</comment>
<evidence type="ECO:0000313" key="12">
    <source>
        <dbReference type="EMBL" id="MBR8826439.1"/>
    </source>
</evidence>
<evidence type="ECO:0000256" key="6">
    <source>
        <dbReference type="ARBA" id="ARBA00022605"/>
    </source>
</evidence>
<dbReference type="EMBL" id="JADQBC010000003">
    <property type="protein sequence ID" value="MBR8826439.1"/>
    <property type="molecule type" value="Genomic_DNA"/>
</dbReference>
<comment type="catalytic activity">
    <reaction evidence="1 10">
        <text>N-(5-phospho-beta-D-ribosyl)anthranilate = 1-(2-carboxyphenylamino)-1-deoxy-D-ribulose 5-phosphate</text>
        <dbReference type="Rhea" id="RHEA:21540"/>
        <dbReference type="ChEBI" id="CHEBI:18277"/>
        <dbReference type="ChEBI" id="CHEBI:58613"/>
        <dbReference type="EC" id="5.3.1.24"/>
    </reaction>
</comment>
<dbReference type="InterPro" id="IPR001240">
    <property type="entry name" value="PRAI_dom"/>
</dbReference>
<organism evidence="12 13">
    <name type="scientific">Gomphosphaeria aponina SAG 52.96 = DSM 107014</name>
    <dbReference type="NCBI Taxonomy" id="1521640"/>
    <lineage>
        <taxon>Bacteria</taxon>
        <taxon>Bacillati</taxon>
        <taxon>Cyanobacteriota</taxon>
        <taxon>Cyanophyceae</taxon>
        <taxon>Oscillatoriophycideae</taxon>
        <taxon>Chroococcales</taxon>
        <taxon>Gomphosphaeriaceae</taxon>
        <taxon>Gomphosphaeria</taxon>
    </lineage>
</organism>
<evidence type="ECO:0000256" key="3">
    <source>
        <dbReference type="ARBA" id="ARBA00007571"/>
    </source>
</evidence>
<dbReference type="HAMAP" id="MF_00135">
    <property type="entry name" value="PRAI"/>
    <property type="match status" value="1"/>
</dbReference>
<evidence type="ECO:0000256" key="10">
    <source>
        <dbReference type="HAMAP-Rule" id="MF_00135"/>
    </source>
</evidence>
<dbReference type="InterPro" id="IPR013785">
    <property type="entry name" value="Aldolase_TIM"/>
</dbReference>
<gene>
    <name evidence="10" type="primary">trpF</name>
    <name evidence="12" type="ORF">DSM107014_00800</name>
</gene>
<evidence type="ECO:0000313" key="13">
    <source>
        <dbReference type="Proteomes" id="UP000767446"/>
    </source>
</evidence>
<evidence type="ECO:0000259" key="11">
    <source>
        <dbReference type="Pfam" id="PF00697"/>
    </source>
</evidence>
<sequence>MRVKICGITKPAQGKAIAALGATALGFICVAQSPRYVSLTQIRAIVKELPPKIDKIGVFAHASQEEIVEIASATGLTGVQLHGDESPEFCNSLRQLLPGREIIKAMRIKTQESLSLTLNYINCIDTLLLDAYHPQLLGGSGRTLNWDILAKWQTTFPWFLAGGLTPENIKVALSQLQPDGIDLSSGLERSPGDKDLKRVTLLFNQLSSNHQL</sequence>
<dbReference type="CDD" id="cd00405">
    <property type="entry name" value="PRAI"/>
    <property type="match status" value="1"/>
</dbReference>
<dbReference type="Pfam" id="PF00697">
    <property type="entry name" value="PRAI"/>
    <property type="match status" value="1"/>
</dbReference>
<name>A0A941JKW0_9CHRO</name>
<dbReference type="AlphaFoldDB" id="A0A941JKW0"/>
<dbReference type="GO" id="GO:0004640">
    <property type="term" value="F:phosphoribosylanthranilate isomerase activity"/>
    <property type="evidence" value="ECO:0007669"/>
    <property type="project" value="UniProtKB-UniRule"/>
</dbReference>
<evidence type="ECO:0000256" key="4">
    <source>
        <dbReference type="ARBA" id="ARBA00012572"/>
    </source>
</evidence>
<keyword evidence="9 10" id="KW-0413">Isomerase</keyword>
<accession>A0A941JKW0</accession>
<evidence type="ECO:0000256" key="8">
    <source>
        <dbReference type="ARBA" id="ARBA00023141"/>
    </source>
</evidence>
<dbReference type="PANTHER" id="PTHR42894">
    <property type="entry name" value="N-(5'-PHOSPHORIBOSYL)ANTHRANILATE ISOMERASE"/>
    <property type="match status" value="1"/>
</dbReference>
<dbReference type="FunFam" id="3.20.20.70:FF:000075">
    <property type="entry name" value="Tryptophan biosynthesis protein TRP1"/>
    <property type="match status" value="1"/>
</dbReference>
<evidence type="ECO:0000256" key="9">
    <source>
        <dbReference type="ARBA" id="ARBA00023235"/>
    </source>
</evidence>
<dbReference type="InterPro" id="IPR011060">
    <property type="entry name" value="RibuloseP-bd_barrel"/>
</dbReference>
<proteinExistence type="inferred from homology"/>
<dbReference type="SUPFAM" id="SSF51366">
    <property type="entry name" value="Ribulose-phoshate binding barrel"/>
    <property type="match status" value="1"/>
</dbReference>
<comment type="pathway">
    <text evidence="2 10">Amino-acid biosynthesis; L-tryptophan biosynthesis; L-tryptophan from chorismate: step 3/5.</text>
</comment>
<dbReference type="Gene3D" id="3.20.20.70">
    <property type="entry name" value="Aldolase class I"/>
    <property type="match status" value="1"/>
</dbReference>
<dbReference type="InterPro" id="IPR044643">
    <property type="entry name" value="TrpF_fam"/>
</dbReference>
<keyword evidence="6 10" id="KW-0028">Amino-acid biosynthesis</keyword>
<comment type="caution">
    <text evidence="12">The sequence shown here is derived from an EMBL/GenBank/DDBJ whole genome shotgun (WGS) entry which is preliminary data.</text>
</comment>
<keyword evidence="7 10" id="KW-0822">Tryptophan biosynthesis</keyword>
<dbReference type="Proteomes" id="UP000767446">
    <property type="component" value="Unassembled WGS sequence"/>
</dbReference>
<evidence type="ECO:0000256" key="5">
    <source>
        <dbReference type="ARBA" id="ARBA00022272"/>
    </source>
</evidence>
<keyword evidence="8 10" id="KW-0057">Aromatic amino acid biosynthesis</keyword>
<dbReference type="EC" id="5.3.1.24" evidence="4 10"/>
<feature type="domain" description="N-(5'phosphoribosyl) anthranilate isomerase (PRAI)" evidence="11">
    <location>
        <begin position="3"/>
        <end position="204"/>
    </location>
</feature>
<reference evidence="12" key="1">
    <citation type="submission" date="2021-02" db="EMBL/GenBank/DDBJ databases">
        <title>Metagenome analyses of Stigonema ocellatum DSM 106950, Chlorogloea purpurea SAG 13.99 and Gomphosphaeria aponina DSM 107014.</title>
        <authorList>
            <person name="Marter P."/>
            <person name="Huang S."/>
        </authorList>
    </citation>
    <scope>NUCLEOTIDE SEQUENCE</scope>
    <source>
        <strain evidence="12">JP213</strain>
    </source>
</reference>
<dbReference type="GO" id="GO:0000162">
    <property type="term" value="P:L-tryptophan biosynthetic process"/>
    <property type="evidence" value="ECO:0007669"/>
    <property type="project" value="UniProtKB-UniRule"/>
</dbReference>
<dbReference type="PANTHER" id="PTHR42894:SF1">
    <property type="entry name" value="N-(5'-PHOSPHORIBOSYL)ANTHRANILATE ISOMERASE"/>
    <property type="match status" value="1"/>
</dbReference>
<protein>
    <recommendedName>
        <fullName evidence="5 10">N-(5'-phosphoribosyl)anthranilate isomerase</fullName>
        <shortName evidence="10">PRAI</shortName>
        <ecNumber evidence="4 10">5.3.1.24</ecNumber>
    </recommendedName>
</protein>
<dbReference type="NCBIfam" id="NF002298">
    <property type="entry name" value="PRK01222.1-4"/>
    <property type="match status" value="1"/>
</dbReference>
<evidence type="ECO:0000256" key="1">
    <source>
        <dbReference type="ARBA" id="ARBA00001164"/>
    </source>
</evidence>
<evidence type="ECO:0000256" key="7">
    <source>
        <dbReference type="ARBA" id="ARBA00022822"/>
    </source>
</evidence>
<evidence type="ECO:0000256" key="2">
    <source>
        <dbReference type="ARBA" id="ARBA00004664"/>
    </source>
</evidence>